<dbReference type="InterPro" id="IPR041682">
    <property type="entry name" value="AAA_14"/>
</dbReference>
<dbReference type="InterPro" id="IPR027417">
    <property type="entry name" value="P-loop_NTPase"/>
</dbReference>
<feature type="domain" description="AAA" evidence="1">
    <location>
        <begin position="18"/>
        <end position="161"/>
    </location>
</feature>
<reference evidence="3 4" key="1">
    <citation type="journal article" date="2018" name="Elife">
        <title>Discovery and characterization of a prevalent human gut bacterial enzyme sufficient for the inactivation of a family of plant toxins.</title>
        <authorList>
            <person name="Koppel N."/>
            <person name="Bisanz J.E."/>
            <person name="Pandelia M.E."/>
            <person name="Turnbaugh P.J."/>
            <person name="Balskus E.P."/>
        </authorList>
    </citation>
    <scope>NUCLEOTIDE SEQUENCE [LARGE SCALE GENOMIC DNA]</scope>
    <source>
        <strain evidence="3 4">OB21 GAM 11</strain>
    </source>
</reference>
<evidence type="ECO:0000259" key="1">
    <source>
        <dbReference type="Pfam" id="PF13173"/>
    </source>
</evidence>
<comment type="caution">
    <text evidence="3">The sequence shown here is derived from an EMBL/GenBank/DDBJ whole genome shotgun (WGS) entry which is preliminary data.</text>
</comment>
<evidence type="ECO:0000313" key="3">
    <source>
        <dbReference type="EMBL" id="RDC46235.1"/>
    </source>
</evidence>
<dbReference type="SUPFAM" id="SSF52540">
    <property type="entry name" value="P-loop containing nucleoside triphosphate hydrolases"/>
    <property type="match status" value="1"/>
</dbReference>
<sequence length="457" mass="51190">MKRQAIEDMKRWKESPRRKPLIVSGARQVGKTWLMKEFGRAYFRETAYITFDDNPQLIAAFEGSLSPNRLLPILQAEAGVRIDKHTLLILDEIQKSPRAIQSLKYFNEQTPHIPVVAGGSALGLALRRGKRTENKPQARASFPVGKVSFLDLYPLSFREFLDGVGEELLAELVSALDWDAMAPFHDRLIELLKQYLFVGGMPEAVLSFAETSDPAEARRVHSELLRSYNADFSKYADDALAERTRRVWRAVPTNLAKENRKFMFSKIRESARAREYEDALQWLTDTSLVCPSSCVRVPESPLASHEDEGVFKVYVLDVGLLGAMCNLSARTILDSEALFSSFKGALAEQLVAQELLASGQAGNKVDTGNKLHYFMNQSTRTEIDFIVDGNERVPQPVPIEVKVGTNLRAKSLAAFVKKHLPVLALRTSLAPFSRDGVIKNVPLYAFGTYFHKEIAGQ</sequence>
<dbReference type="CDD" id="cd00009">
    <property type="entry name" value="AAA"/>
    <property type="match status" value="1"/>
</dbReference>
<dbReference type="Pfam" id="PF13635">
    <property type="entry name" value="DUF4143"/>
    <property type="match status" value="1"/>
</dbReference>
<organism evidence="3 4">
    <name type="scientific">Adlercreutzia equolifaciens subsp. celatus</name>
    <dbReference type="NCBI Taxonomy" id="394340"/>
    <lineage>
        <taxon>Bacteria</taxon>
        <taxon>Bacillati</taxon>
        <taxon>Actinomycetota</taxon>
        <taxon>Coriobacteriia</taxon>
        <taxon>Eggerthellales</taxon>
        <taxon>Eggerthellaceae</taxon>
        <taxon>Adlercreutzia</taxon>
    </lineage>
</organism>
<gene>
    <name evidence="3" type="ORF">C1850_02770</name>
</gene>
<evidence type="ECO:0000259" key="2">
    <source>
        <dbReference type="Pfam" id="PF13635"/>
    </source>
</evidence>
<dbReference type="EMBL" id="PPUT01000004">
    <property type="protein sequence ID" value="RDC46235.1"/>
    <property type="molecule type" value="Genomic_DNA"/>
</dbReference>
<feature type="domain" description="DUF4143" evidence="2">
    <location>
        <begin position="230"/>
        <end position="403"/>
    </location>
</feature>
<dbReference type="RefSeq" id="WP_114548513.1">
    <property type="nucleotide sequence ID" value="NZ_PPUT01000004.1"/>
</dbReference>
<dbReference type="Proteomes" id="UP000253805">
    <property type="component" value="Unassembled WGS sequence"/>
</dbReference>
<name>A0A369P4R2_9ACTN</name>
<protein>
    <submittedName>
        <fullName evidence="3">ATPase</fullName>
    </submittedName>
</protein>
<dbReference type="AlphaFoldDB" id="A0A369P4R2"/>
<dbReference type="PANTHER" id="PTHR33295">
    <property type="entry name" value="ATPASE"/>
    <property type="match status" value="1"/>
</dbReference>
<dbReference type="Pfam" id="PF13173">
    <property type="entry name" value="AAA_14"/>
    <property type="match status" value="1"/>
</dbReference>
<accession>A0A369P4R2</accession>
<dbReference type="PANTHER" id="PTHR33295:SF7">
    <property type="entry name" value="ATPASE"/>
    <property type="match status" value="1"/>
</dbReference>
<dbReference type="InterPro" id="IPR025420">
    <property type="entry name" value="DUF4143"/>
</dbReference>
<proteinExistence type="predicted"/>
<evidence type="ECO:0000313" key="4">
    <source>
        <dbReference type="Proteomes" id="UP000253805"/>
    </source>
</evidence>
<dbReference type="Gene3D" id="3.40.50.300">
    <property type="entry name" value="P-loop containing nucleotide triphosphate hydrolases"/>
    <property type="match status" value="1"/>
</dbReference>